<feature type="domain" description="EGF-like" evidence="5">
    <location>
        <begin position="200"/>
        <end position="215"/>
    </location>
</feature>
<keyword evidence="3" id="KW-1015">Disulfide bond</keyword>
<dbReference type="InterPro" id="IPR018097">
    <property type="entry name" value="EGF_Ca-bd_CS"/>
</dbReference>
<evidence type="ECO:0000313" key="6">
    <source>
        <dbReference type="Proteomes" id="UP000515135"/>
    </source>
</evidence>
<feature type="chain" id="PRO_5028206419" evidence="4">
    <location>
        <begin position="23"/>
        <end position="273"/>
    </location>
</feature>
<dbReference type="InterPro" id="IPR000742">
    <property type="entry name" value="EGF"/>
</dbReference>
<gene>
    <name evidence="7" type="primary">LOC109483091</name>
</gene>
<evidence type="ECO:0000256" key="4">
    <source>
        <dbReference type="SAM" id="SignalP"/>
    </source>
</evidence>
<evidence type="ECO:0000256" key="1">
    <source>
        <dbReference type="ARBA" id="ARBA00022536"/>
    </source>
</evidence>
<dbReference type="OrthoDB" id="5985519at2759"/>
<proteinExistence type="predicted"/>
<dbReference type="InterPro" id="IPR026823">
    <property type="entry name" value="cEGF"/>
</dbReference>
<evidence type="ECO:0000256" key="3">
    <source>
        <dbReference type="ARBA" id="ARBA00023157"/>
    </source>
</evidence>
<sequence length="273" mass="28980">MKSSPRLLILSLVLLTAVTVLAKKRKKDPTCDAKNIPNTSRVCRLNGVIVTPSVRGEFIKLTECTWNCNLGCKWVGGPKKRTCKGRPGEWKKQQRSNGQYQKSKGIQCACRSCTGGPGDWPGVGASADCTSGPPYGAGTLCNYPCGPGYTTGSGNRQRLCFNSIWRDHVSDLVCTDIDECAADIDNCAQVCTNTDGSYTCGCNPGYVLNADGVSCDDVDECLDNNGGCAHDCDNTVGSFTCSCLAGFILADDGLNCDPEPTGEMPTVMPTDSP</sequence>
<dbReference type="AlphaFoldDB" id="A0A6P4ZK99"/>
<dbReference type="FunFam" id="2.10.25.10:FF:000010">
    <property type="entry name" value="Pro-epidermal growth factor"/>
    <property type="match status" value="2"/>
</dbReference>
<dbReference type="SMART" id="SM00181">
    <property type="entry name" value="EGF"/>
    <property type="match status" value="2"/>
</dbReference>
<dbReference type="PROSITE" id="PS00010">
    <property type="entry name" value="ASX_HYDROXYL"/>
    <property type="match status" value="2"/>
</dbReference>
<dbReference type="PANTHER" id="PTHR24034">
    <property type="entry name" value="EGF-LIKE DOMAIN-CONTAINING PROTEIN"/>
    <property type="match status" value="1"/>
</dbReference>
<dbReference type="RefSeq" id="XP_019641640.1">
    <property type="nucleotide sequence ID" value="XM_019786081.1"/>
</dbReference>
<dbReference type="InterPro" id="IPR009030">
    <property type="entry name" value="Growth_fac_rcpt_cys_sf"/>
</dbReference>
<keyword evidence="1" id="KW-0245">EGF-like domain</keyword>
<dbReference type="InterPro" id="IPR000152">
    <property type="entry name" value="EGF-type_Asp/Asn_hydroxyl_site"/>
</dbReference>
<dbReference type="SUPFAM" id="SSF57184">
    <property type="entry name" value="Growth factor receptor domain"/>
    <property type="match status" value="1"/>
</dbReference>
<keyword evidence="4" id="KW-0732">Signal</keyword>
<name>A0A6P4ZK99_BRABE</name>
<dbReference type="InterPro" id="IPR050751">
    <property type="entry name" value="ECM_structural_protein"/>
</dbReference>
<dbReference type="PROSITE" id="PS01186">
    <property type="entry name" value="EGF_2"/>
    <property type="match status" value="2"/>
</dbReference>
<keyword evidence="6" id="KW-1185">Reference proteome</keyword>
<dbReference type="GeneID" id="109483091"/>
<dbReference type="GO" id="GO:0005509">
    <property type="term" value="F:calcium ion binding"/>
    <property type="evidence" value="ECO:0007669"/>
    <property type="project" value="InterPro"/>
</dbReference>
<dbReference type="Pfam" id="PF12662">
    <property type="entry name" value="cEGF"/>
    <property type="match status" value="1"/>
</dbReference>
<dbReference type="InterPro" id="IPR001881">
    <property type="entry name" value="EGF-like_Ca-bd_dom"/>
</dbReference>
<dbReference type="Pfam" id="PF14670">
    <property type="entry name" value="FXa_inhibition"/>
    <property type="match status" value="1"/>
</dbReference>
<dbReference type="Gene3D" id="2.10.25.10">
    <property type="entry name" value="Laminin"/>
    <property type="match status" value="2"/>
</dbReference>
<dbReference type="PROSITE" id="PS01187">
    <property type="entry name" value="EGF_CA"/>
    <property type="match status" value="1"/>
</dbReference>
<feature type="domain" description="EGF-like" evidence="5">
    <location>
        <begin position="241"/>
        <end position="256"/>
    </location>
</feature>
<evidence type="ECO:0000256" key="2">
    <source>
        <dbReference type="ARBA" id="ARBA00022737"/>
    </source>
</evidence>
<accession>A0A6P4ZK99</accession>
<reference evidence="7" key="1">
    <citation type="submission" date="2025-08" db="UniProtKB">
        <authorList>
            <consortium name="RefSeq"/>
        </authorList>
    </citation>
    <scope>IDENTIFICATION</scope>
    <source>
        <tissue evidence="7">Gonad</tissue>
    </source>
</reference>
<dbReference type="PANTHER" id="PTHR24034:SF204">
    <property type="entry name" value="ADHESION G PROTEIN-COUPLED RECEPTOR E1"/>
    <property type="match status" value="1"/>
</dbReference>
<evidence type="ECO:0000313" key="7">
    <source>
        <dbReference type="RefSeq" id="XP_019641640.1"/>
    </source>
</evidence>
<organism evidence="6 7">
    <name type="scientific">Branchiostoma belcheri</name>
    <name type="common">Amphioxus</name>
    <dbReference type="NCBI Taxonomy" id="7741"/>
    <lineage>
        <taxon>Eukaryota</taxon>
        <taxon>Metazoa</taxon>
        <taxon>Chordata</taxon>
        <taxon>Cephalochordata</taxon>
        <taxon>Leptocardii</taxon>
        <taxon>Amphioxiformes</taxon>
        <taxon>Branchiostomatidae</taxon>
        <taxon>Branchiostoma</taxon>
    </lineage>
</organism>
<protein>
    <submittedName>
        <fullName evidence="7">Complement component C1q receptor-like isoform X2</fullName>
    </submittedName>
</protein>
<keyword evidence="2" id="KW-0677">Repeat</keyword>
<dbReference type="SMART" id="SM00179">
    <property type="entry name" value="EGF_CA"/>
    <property type="match status" value="2"/>
</dbReference>
<feature type="signal peptide" evidence="4">
    <location>
        <begin position="1"/>
        <end position="22"/>
    </location>
</feature>
<dbReference type="Proteomes" id="UP000515135">
    <property type="component" value="Unplaced"/>
</dbReference>
<evidence type="ECO:0000259" key="5">
    <source>
        <dbReference type="PROSITE" id="PS01186"/>
    </source>
</evidence>